<dbReference type="SUPFAM" id="SSF49265">
    <property type="entry name" value="Fibronectin type III"/>
    <property type="match status" value="1"/>
</dbReference>
<dbReference type="EMBL" id="RBIQ01000010">
    <property type="protein sequence ID" value="RKR08104.1"/>
    <property type="molecule type" value="Genomic_DNA"/>
</dbReference>
<sequence length="233" mass="25738">MKKINILIITGVLLISCSKSGGGDEPTPPPTENQAPSKVETLTFPTDNLLCTTNVLDFEWSAASDPDGDSISYLLEISKNNLFTTTEESFEVSGTTKNVTLEKETAYYWRVKAMDSKNLSGDYSTTYQFYTEGIGETNHVPFSPKIIAPEIDGNVTGMATKLQWDASDVDNDPLVYDVYFDTTNPPTTLISENQSEKSLDVTLTTSTTYYWKIVSKDNKGGQSIGQIWSFNTN</sequence>
<gene>
    <name evidence="2" type="ORF">CLV91_2874</name>
</gene>
<keyword evidence="3" id="KW-1185">Reference proteome</keyword>
<evidence type="ECO:0000313" key="2">
    <source>
        <dbReference type="EMBL" id="RKR08104.1"/>
    </source>
</evidence>
<dbReference type="AlphaFoldDB" id="A0A495DTY3"/>
<dbReference type="InterPro" id="IPR013783">
    <property type="entry name" value="Ig-like_fold"/>
</dbReference>
<reference evidence="2 3" key="1">
    <citation type="submission" date="2018-10" db="EMBL/GenBank/DDBJ databases">
        <title>Genomic Encyclopedia of Archaeal and Bacterial Type Strains, Phase II (KMG-II): from individual species to whole genera.</title>
        <authorList>
            <person name="Goeker M."/>
        </authorList>
    </citation>
    <scope>NUCLEOTIDE SEQUENCE [LARGE SCALE GENOMIC DNA]</scope>
    <source>
        <strain evidence="2 3">DSM 25230</strain>
    </source>
</reference>
<protein>
    <recommendedName>
        <fullName evidence="1">Fibronectin type-III domain-containing protein</fullName>
    </recommendedName>
</protein>
<evidence type="ECO:0000313" key="3">
    <source>
        <dbReference type="Proteomes" id="UP000269412"/>
    </source>
</evidence>
<dbReference type="InterPro" id="IPR003961">
    <property type="entry name" value="FN3_dom"/>
</dbReference>
<dbReference type="RefSeq" id="WP_121068865.1">
    <property type="nucleotide sequence ID" value="NZ_RBIQ01000010.1"/>
</dbReference>
<name>A0A495DTY3_9FLAO</name>
<evidence type="ECO:0000259" key="1">
    <source>
        <dbReference type="PROSITE" id="PS50853"/>
    </source>
</evidence>
<feature type="domain" description="Fibronectin type-III" evidence="1">
    <location>
        <begin position="35"/>
        <end position="134"/>
    </location>
</feature>
<dbReference type="PROSITE" id="PS51257">
    <property type="entry name" value="PROKAR_LIPOPROTEIN"/>
    <property type="match status" value="1"/>
</dbReference>
<dbReference type="Gene3D" id="2.60.40.10">
    <property type="entry name" value="Immunoglobulins"/>
    <property type="match status" value="2"/>
</dbReference>
<organism evidence="2 3">
    <name type="scientific">Maribacter vaceletii</name>
    <dbReference type="NCBI Taxonomy" id="1206816"/>
    <lineage>
        <taxon>Bacteria</taxon>
        <taxon>Pseudomonadati</taxon>
        <taxon>Bacteroidota</taxon>
        <taxon>Flavobacteriia</taxon>
        <taxon>Flavobacteriales</taxon>
        <taxon>Flavobacteriaceae</taxon>
        <taxon>Maribacter</taxon>
    </lineage>
</organism>
<accession>A0A495DTY3</accession>
<comment type="caution">
    <text evidence="2">The sequence shown here is derived from an EMBL/GenBank/DDBJ whole genome shotgun (WGS) entry which is preliminary data.</text>
</comment>
<proteinExistence type="predicted"/>
<dbReference type="PROSITE" id="PS50853">
    <property type="entry name" value="FN3"/>
    <property type="match status" value="1"/>
</dbReference>
<dbReference type="InterPro" id="IPR036116">
    <property type="entry name" value="FN3_sf"/>
</dbReference>
<dbReference type="OrthoDB" id="789771at2"/>
<dbReference type="Proteomes" id="UP000269412">
    <property type="component" value="Unassembled WGS sequence"/>
</dbReference>